<gene>
    <name evidence="1" type="ORF">WMQ36_10215</name>
</gene>
<dbReference type="Proteomes" id="UP001454086">
    <property type="component" value="Unassembled WGS sequence"/>
</dbReference>
<protein>
    <recommendedName>
        <fullName evidence="3">Glycosyl hydrolase-like 10 domain-containing protein</fullName>
    </recommendedName>
</protein>
<organism evidence="1 2">
    <name type="scientific">Enterocloster hominis</name>
    <name type="common">ex Hitch et al. 2024</name>
    <dbReference type="NCBI Taxonomy" id="1917870"/>
    <lineage>
        <taxon>Bacteria</taxon>
        <taxon>Bacillati</taxon>
        <taxon>Bacillota</taxon>
        <taxon>Clostridia</taxon>
        <taxon>Lachnospirales</taxon>
        <taxon>Lachnospiraceae</taxon>
        <taxon>Enterocloster</taxon>
    </lineage>
</organism>
<dbReference type="EMBL" id="JBBMFM010000030">
    <property type="protein sequence ID" value="MEQ2425346.1"/>
    <property type="molecule type" value="Genomic_DNA"/>
</dbReference>
<evidence type="ECO:0000313" key="2">
    <source>
        <dbReference type="Proteomes" id="UP001454086"/>
    </source>
</evidence>
<sequence length="409" mass="45494">MNKEEIIVQISTGGYLEHKVTHEAVCGKLMQLLGTIAVSKVIIGWSCSRELYEHVTGFLRQRGIECYLWLPVFSETGVLKADTGKLVDDTGTEAESYCLTEGENFEFYCPDQQRNITSFLQIYEEHFDGLGFDGVFLDKIRYGSFSNGLGGVFSCFCPACMKRYQECGIDVDELKHQMGLVRDGAGGYGEQVLGITAYDKGNYTFAHPVWEKFYRKKAEDIARALKTVTGYFHARGMKVGMDTFAPYLAYFAGQDMKRLAPMADFIKPMMYRITNAPAGMPFETDCLIRETVRCNGTQMDVDARTRARKAFFEVLGCHDTGTEAFDLDFTARELTYMAGLGVPVYCGIEVNCNEAAPSSPEYLRETMEGLKQVDMEGYVLSWDLMGATDGNLAAVSGHLGAGPSDGRPF</sequence>
<dbReference type="RefSeq" id="WP_008717528.1">
    <property type="nucleotide sequence ID" value="NZ_JBBMFM010000030.1"/>
</dbReference>
<evidence type="ECO:0008006" key="3">
    <source>
        <dbReference type="Google" id="ProtNLM"/>
    </source>
</evidence>
<proteinExistence type="predicted"/>
<evidence type="ECO:0000313" key="1">
    <source>
        <dbReference type="EMBL" id="MEQ2425346.1"/>
    </source>
</evidence>
<dbReference type="Gene3D" id="3.20.20.80">
    <property type="entry name" value="Glycosidases"/>
    <property type="match status" value="1"/>
</dbReference>
<comment type="caution">
    <text evidence="1">The sequence shown here is derived from an EMBL/GenBank/DDBJ whole genome shotgun (WGS) entry which is preliminary data.</text>
</comment>
<name>A0ABV1D4N8_9FIRM</name>
<reference evidence="1 2" key="1">
    <citation type="submission" date="2024-03" db="EMBL/GenBank/DDBJ databases">
        <title>Human intestinal bacterial collection.</title>
        <authorList>
            <person name="Pauvert C."/>
            <person name="Hitch T.C.A."/>
            <person name="Clavel T."/>
        </authorList>
    </citation>
    <scope>NUCLEOTIDE SEQUENCE [LARGE SCALE GENOMIC DNA]</scope>
    <source>
        <strain evidence="1 2">CLA-SR-H021</strain>
    </source>
</reference>
<keyword evidence="2" id="KW-1185">Reference proteome</keyword>
<accession>A0ABV1D4N8</accession>